<dbReference type="Proteomes" id="UP000653076">
    <property type="component" value="Unassembled WGS sequence"/>
</dbReference>
<keyword evidence="2" id="KW-0732">Signal</keyword>
<comment type="similarity">
    <text evidence="1">Belongs to the glycosyl hydrolase 2 family.</text>
</comment>
<accession>A0ABQ4JF98</accession>
<dbReference type="EMBL" id="BOPC01000059">
    <property type="protein sequence ID" value="GIJ28966.1"/>
    <property type="molecule type" value="Genomic_DNA"/>
</dbReference>
<name>A0ABQ4JF98_9ACTN</name>
<feature type="chain" id="PRO_5045161167" description="Glycosyl hydrolases family 2 sugar binding domain-containing protein" evidence="2">
    <location>
        <begin position="35"/>
        <end position="1018"/>
    </location>
</feature>
<dbReference type="InterPro" id="IPR008979">
    <property type="entry name" value="Galactose-bd-like_sf"/>
</dbReference>
<dbReference type="InterPro" id="IPR006104">
    <property type="entry name" value="Glyco_hydro_2_N"/>
</dbReference>
<comment type="caution">
    <text evidence="4">The sequence shown here is derived from an EMBL/GenBank/DDBJ whole genome shotgun (WGS) entry which is preliminary data.</text>
</comment>
<dbReference type="PANTHER" id="PTHR36848:SF2">
    <property type="entry name" value="SECRETED PROTEIN"/>
    <property type="match status" value="1"/>
</dbReference>
<dbReference type="PROSITE" id="PS51318">
    <property type="entry name" value="TAT"/>
    <property type="match status" value="1"/>
</dbReference>
<feature type="domain" description="Glycosyl hydrolases family 2 sugar binding" evidence="3">
    <location>
        <begin position="901"/>
        <end position="978"/>
    </location>
</feature>
<dbReference type="InterPro" id="IPR053161">
    <property type="entry name" value="Ulvan_degrading_GH"/>
</dbReference>
<dbReference type="PANTHER" id="PTHR36848">
    <property type="entry name" value="DNA-BINDING PROTEIN (PUTATIVE SECRETED PROTEIN)-RELATED"/>
    <property type="match status" value="1"/>
</dbReference>
<evidence type="ECO:0000256" key="1">
    <source>
        <dbReference type="ARBA" id="ARBA00007401"/>
    </source>
</evidence>
<organism evidence="4 5">
    <name type="scientific">Micromonospora qiuiae</name>
    <dbReference type="NCBI Taxonomy" id="502268"/>
    <lineage>
        <taxon>Bacteria</taxon>
        <taxon>Bacillati</taxon>
        <taxon>Actinomycetota</taxon>
        <taxon>Actinomycetes</taxon>
        <taxon>Micromonosporales</taxon>
        <taxon>Micromonosporaceae</taxon>
        <taxon>Micromonospora</taxon>
    </lineage>
</organism>
<keyword evidence="5" id="KW-1185">Reference proteome</keyword>
<proteinExistence type="inferred from homology"/>
<evidence type="ECO:0000256" key="2">
    <source>
        <dbReference type="SAM" id="SignalP"/>
    </source>
</evidence>
<dbReference type="Pfam" id="PF17132">
    <property type="entry name" value="Glyco_hydro_106"/>
    <property type="match status" value="1"/>
</dbReference>
<dbReference type="RefSeq" id="WP_204036460.1">
    <property type="nucleotide sequence ID" value="NZ_BOPC01000059.1"/>
</dbReference>
<dbReference type="SUPFAM" id="SSF49785">
    <property type="entry name" value="Galactose-binding domain-like"/>
    <property type="match status" value="1"/>
</dbReference>
<sequence>MQSPVSRRRFMQISTSAAAATAAGGIIAEGTASAATSAAVPLHERAVRTPARTGPVFRAAPIAPAAFQSPPQQFLPAVRWWWRAPLGIEETIREIAAIRAAGFGEVEIAYSTDAWANEVQRANLRAVLDKARQLDVTVSMTMGAAWPVQTPNTGSGTGYAQQELQYGRVDVRGGAEFSGDVPKTFDDPTGARPSILVAVTAARVITRGPAAELLPAAERPRWGTPVRIPATSTILDEASLVDLTADVANDRLIWTPPGSGDWIIFAFWQRDAAKVVTSAFDKNAAAKAAEYLEEFQIGPENYDALKKVGGDFFEDSLELNADSLFWAPSFPAEFQTRRGYPMAKYLPLMFQHGMSRYWVPTTPPVPDFDLPGGKGEKVRTDYYTLLTDLYVEHHLAPFQEWAARYGMRYKAQAAYGQDLEPIRSNRELARLGGKVEGESYNSGDRFPVTIDNYGWRFALDWQRTVVGGAHQGGTTRISTEIGAQPQNSHQLDLGDYKAMIDKEWAAGITQPFLHGFQYMSLGARWPGQYRFGDTSHDSFNDVNNPQWPVFKETNAYWARGTQVLETGTPLTDIAIYRKGFLTTAARTATDEGTQPSQLFETRRLERRGYTIQYLDPEGLAEDGVIGDGVLFPNGPRYQALVVDERAVPVYAAKALAAAAKAGLTIIFVGAVPDADAGYAAGTAGDEEVRTFIKQALKGKHVRRVETQGDVADALDQEDLAPRVAWENANVLTQLREADGVRYVFFYNPDDREVSFSPGIEGTGAVLNMNLWDGTVTPAAHYEQRKGRVVVPLTLPRQGTHVLAVDSRRKPGIHVIGDVPDTGELVTTANGTILYKTTSDGTHQFRLSKGPKVLVKTDVPERAANPGPYTWSLSVEAFTPTGHTTITIPSLSGTFPLWDWRDRPQIAGESGVGTYTSTLTIPANWIGAGKGVQINLGKVDGTTELHVNGKRVGAQIVSDVTWDLTPYIKAGPNEVKVVVRTTMRNAVTKYNQTSSRTDPYGLRGPVRVEPYAIATIYQP</sequence>
<feature type="signal peptide" evidence="2">
    <location>
        <begin position="1"/>
        <end position="34"/>
    </location>
</feature>
<evidence type="ECO:0000313" key="4">
    <source>
        <dbReference type="EMBL" id="GIJ28966.1"/>
    </source>
</evidence>
<evidence type="ECO:0000313" key="5">
    <source>
        <dbReference type="Proteomes" id="UP000653076"/>
    </source>
</evidence>
<dbReference type="InterPro" id="IPR006311">
    <property type="entry name" value="TAT_signal"/>
</dbReference>
<reference evidence="4 5" key="1">
    <citation type="submission" date="2021-01" db="EMBL/GenBank/DDBJ databases">
        <title>Whole genome shotgun sequence of Verrucosispora qiuiae NBRC 106684.</title>
        <authorList>
            <person name="Komaki H."/>
            <person name="Tamura T."/>
        </authorList>
    </citation>
    <scope>NUCLEOTIDE SEQUENCE [LARGE SCALE GENOMIC DNA]</scope>
    <source>
        <strain evidence="4 5">NBRC 106684</strain>
    </source>
</reference>
<protein>
    <recommendedName>
        <fullName evidence="3">Glycosyl hydrolases family 2 sugar binding domain-containing protein</fullName>
    </recommendedName>
</protein>
<gene>
    <name evidence="4" type="ORF">Vqi01_41280</name>
</gene>
<evidence type="ECO:0000259" key="3">
    <source>
        <dbReference type="Pfam" id="PF02837"/>
    </source>
</evidence>
<dbReference type="Gene3D" id="2.60.120.260">
    <property type="entry name" value="Galactose-binding domain-like"/>
    <property type="match status" value="1"/>
</dbReference>
<dbReference type="Pfam" id="PF02837">
    <property type="entry name" value="Glyco_hydro_2_N"/>
    <property type="match status" value="1"/>
</dbReference>